<dbReference type="AlphaFoldDB" id="A0A6S6XWU4"/>
<gene>
    <name evidence="2" type="ORF">DENOEST_2174</name>
</gene>
<protein>
    <submittedName>
        <fullName evidence="2">Uncharacterized protein</fullName>
    </submittedName>
</protein>
<organism evidence="2 3">
    <name type="scientific">Denitratisoma oestradiolicum</name>
    <dbReference type="NCBI Taxonomy" id="311182"/>
    <lineage>
        <taxon>Bacteria</taxon>
        <taxon>Pseudomonadati</taxon>
        <taxon>Pseudomonadota</taxon>
        <taxon>Betaproteobacteria</taxon>
        <taxon>Nitrosomonadales</taxon>
        <taxon>Sterolibacteriaceae</taxon>
        <taxon>Denitratisoma</taxon>
    </lineage>
</organism>
<sequence length="136" mass="14446">MPVDHDRGPGATGGGAAIQRGLLPGMGDVGRCLLVYLLFHPGLALCPVPGPTARRWQAPLIGMGATWRMGRLRGIALEEKALTTGKCKILCPSSGFLRVIYGLNKVSNMSRPPVNNREPGPGISETKNSRDSWSGL</sequence>
<proteinExistence type="predicted"/>
<evidence type="ECO:0000313" key="3">
    <source>
        <dbReference type="Proteomes" id="UP000515733"/>
    </source>
</evidence>
<evidence type="ECO:0000313" key="2">
    <source>
        <dbReference type="EMBL" id="CAB1369339.1"/>
    </source>
</evidence>
<dbReference type="EMBL" id="LR778301">
    <property type="protein sequence ID" value="CAB1369339.1"/>
    <property type="molecule type" value="Genomic_DNA"/>
</dbReference>
<feature type="region of interest" description="Disordered" evidence="1">
    <location>
        <begin position="110"/>
        <end position="136"/>
    </location>
</feature>
<reference evidence="2 3" key="1">
    <citation type="submission" date="2020-03" db="EMBL/GenBank/DDBJ databases">
        <authorList>
            <consortium name="Genoscope - CEA"/>
            <person name="William W."/>
        </authorList>
    </citation>
    <scope>NUCLEOTIDE SEQUENCE [LARGE SCALE GENOMIC DNA]</scope>
    <source>
        <strain evidence="3">DSM 16959</strain>
    </source>
</reference>
<accession>A0A6S6XWU4</accession>
<keyword evidence="3" id="KW-1185">Reference proteome</keyword>
<dbReference type="Proteomes" id="UP000515733">
    <property type="component" value="Chromosome"/>
</dbReference>
<name>A0A6S6XWU4_9PROT</name>
<evidence type="ECO:0000256" key="1">
    <source>
        <dbReference type="SAM" id="MobiDB-lite"/>
    </source>
</evidence>
<dbReference type="KEGG" id="doe:DENOEST_2174"/>